<comment type="similarity">
    <text evidence="6">Belongs to the peptidase M48 family.</text>
</comment>
<evidence type="ECO:0000313" key="9">
    <source>
        <dbReference type="EMBL" id="SDC50243.1"/>
    </source>
</evidence>
<evidence type="ECO:0000256" key="5">
    <source>
        <dbReference type="ARBA" id="ARBA00023049"/>
    </source>
</evidence>
<dbReference type="Pfam" id="PF01435">
    <property type="entry name" value="Peptidase_M48"/>
    <property type="match status" value="1"/>
</dbReference>
<evidence type="ECO:0000256" key="6">
    <source>
        <dbReference type="RuleBase" id="RU003983"/>
    </source>
</evidence>
<dbReference type="GO" id="GO:0051603">
    <property type="term" value="P:proteolysis involved in protein catabolic process"/>
    <property type="evidence" value="ECO:0007669"/>
    <property type="project" value="TreeGrafter"/>
</dbReference>
<dbReference type="PANTHER" id="PTHR22726:SF1">
    <property type="entry name" value="METALLOENDOPEPTIDASE OMA1, MITOCHONDRIAL"/>
    <property type="match status" value="1"/>
</dbReference>
<keyword evidence="3 6" id="KW-0378">Hydrolase</keyword>
<evidence type="ECO:0000256" key="4">
    <source>
        <dbReference type="ARBA" id="ARBA00022833"/>
    </source>
</evidence>
<dbReference type="InterPro" id="IPR051156">
    <property type="entry name" value="Mito/Outer_Membr_Metalloprot"/>
</dbReference>
<evidence type="ECO:0000256" key="7">
    <source>
        <dbReference type="SAM" id="MobiDB-lite"/>
    </source>
</evidence>
<dbReference type="EMBL" id="FMYT01000007">
    <property type="protein sequence ID" value="SDC50243.1"/>
    <property type="molecule type" value="Genomic_DNA"/>
</dbReference>
<organism evidence="9 10">
    <name type="scientific">Halanaerobium congolense</name>
    <dbReference type="NCBI Taxonomy" id="54121"/>
    <lineage>
        <taxon>Bacteria</taxon>
        <taxon>Bacillati</taxon>
        <taxon>Bacillota</taxon>
        <taxon>Clostridia</taxon>
        <taxon>Halanaerobiales</taxon>
        <taxon>Halanaerobiaceae</taxon>
        <taxon>Halanaerobium</taxon>
    </lineage>
</organism>
<dbReference type="CDD" id="cd07331">
    <property type="entry name" value="M48C_Oma1_like"/>
    <property type="match status" value="1"/>
</dbReference>
<evidence type="ECO:0000256" key="2">
    <source>
        <dbReference type="ARBA" id="ARBA00022723"/>
    </source>
</evidence>
<dbReference type="AlphaFoldDB" id="A0A1G6M420"/>
<sequence length="421" mass="48834">MDKNNFVSRNIFSITIILILLLVISSASGLAFSDYEKNVAEQLYNDLDQKYVITEFKPETTEYQTLKRLEANIINKKFRNEKFKLHHIDDKLINAYYIGNGNIMIFEGLLQQLKTEDQLAALIAHEMGHAVKEHLTEDLQRNMSLSILNLLFNHFTENQYQTMTNIAQNLIANGYSREQEQESDIYAVDLMMRSIYDPEGLIELMKIFKENSHNLKLLEFTQTHPIPESRIKYLNEYIAKKKSQETAENVEDSGANSKTELSQNKPAENAGTERKAVNLNQNFQGKKIKFSYPKSWTLKKVDAVKKEVKLKYQIEAAELQGGFVLEDLSQKSFMETARKQFIYASIAAEEAGAEVKKNTIEDNKLDIYQLEVIEDDQLRLEYFISQKNAQQLLHFTFELNNKNQAETRNLIRKLLKTIKFL</sequence>
<proteinExistence type="inferred from homology"/>
<keyword evidence="4 6" id="KW-0862">Zinc</keyword>
<reference evidence="9 10" key="1">
    <citation type="submission" date="2016-10" db="EMBL/GenBank/DDBJ databases">
        <authorList>
            <person name="Varghese N."/>
            <person name="Submissions S."/>
        </authorList>
    </citation>
    <scope>NUCLEOTIDE SEQUENCE [LARGE SCALE GENOMIC DNA]</scope>
    <source>
        <strain evidence="9 10">WG10</strain>
    </source>
</reference>
<comment type="cofactor">
    <cofactor evidence="6">
        <name>Zn(2+)</name>
        <dbReference type="ChEBI" id="CHEBI:29105"/>
    </cofactor>
    <text evidence="6">Binds 1 zinc ion per subunit.</text>
</comment>
<protein>
    <submittedName>
        <fullName evidence="9">Peptidase family M48</fullName>
    </submittedName>
</protein>
<feature type="domain" description="Peptidase M48" evidence="8">
    <location>
        <begin position="69"/>
        <end position="237"/>
    </location>
</feature>
<keyword evidence="1 6" id="KW-0645">Protease</keyword>
<evidence type="ECO:0000313" key="10">
    <source>
        <dbReference type="Proteomes" id="UP000324896"/>
    </source>
</evidence>
<dbReference type="GO" id="GO:0016020">
    <property type="term" value="C:membrane"/>
    <property type="evidence" value="ECO:0007669"/>
    <property type="project" value="TreeGrafter"/>
</dbReference>
<name>A0A1G6M420_9FIRM</name>
<accession>A0A1G6M420</accession>
<dbReference type="RefSeq" id="WP_188116895.1">
    <property type="nucleotide sequence ID" value="NZ_FMYT01000007.1"/>
</dbReference>
<feature type="compositionally biased region" description="Polar residues" evidence="7">
    <location>
        <begin position="254"/>
        <end position="266"/>
    </location>
</feature>
<dbReference type="Proteomes" id="UP000324896">
    <property type="component" value="Unassembled WGS sequence"/>
</dbReference>
<dbReference type="GO" id="GO:0004222">
    <property type="term" value="F:metalloendopeptidase activity"/>
    <property type="evidence" value="ECO:0007669"/>
    <property type="project" value="InterPro"/>
</dbReference>
<dbReference type="PANTHER" id="PTHR22726">
    <property type="entry name" value="METALLOENDOPEPTIDASE OMA1"/>
    <property type="match status" value="1"/>
</dbReference>
<keyword evidence="2" id="KW-0479">Metal-binding</keyword>
<keyword evidence="5 6" id="KW-0482">Metalloprotease</keyword>
<dbReference type="InterPro" id="IPR001915">
    <property type="entry name" value="Peptidase_M48"/>
</dbReference>
<evidence type="ECO:0000256" key="3">
    <source>
        <dbReference type="ARBA" id="ARBA00022801"/>
    </source>
</evidence>
<dbReference type="Gene3D" id="3.30.2010.10">
    <property type="entry name" value="Metalloproteases ('zincins'), catalytic domain"/>
    <property type="match status" value="1"/>
</dbReference>
<evidence type="ECO:0000256" key="1">
    <source>
        <dbReference type="ARBA" id="ARBA00022670"/>
    </source>
</evidence>
<evidence type="ECO:0000259" key="8">
    <source>
        <dbReference type="Pfam" id="PF01435"/>
    </source>
</evidence>
<dbReference type="GO" id="GO:0046872">
    <property type="term" value="F:metal ion binding"/>
    <property type="evidence" value="ECO:0007669"/>
    <property type="project" value="UniProtKB-KW"/>
</dbReference>
<feature type="region of interest" description="Disordered" evidence="7">
    <location>
        <begin position="245"/>
        <end position="276"/>
    </location>
</feature>
<gene>
    <name evidence="9" type="ORF">SAMN04488597_10786</name>
</gene>